<keyword evidence="5" id="KW-1185">Reference proteome</keyword>
<evidence type="ECO:0000313" key="4">
    <source>
        <dbReference type="EMBL" id="SDN07249.1"/>
    </source>
</evidence>
<proteinExistence type="predicted"/>
<dbReference type="InterPro" id="IPR011990">
    <property type="entry name" value="TPR-like_helical_dom_sf"/>
</dbReference>
<keyword evidence="2" id="KW-0812">Transmembrane</keyword>
<feature type="domain" description="Zinc-ribbon" evidence="3">
    <location>
        <begin position="3"/>
        <end position="25"/>
    </location>
</feature>
<organism evidence="4 5">
    <name type="scientific">Tenuibacillus multivorans</name>
    <dbReference type="NCBI Taxonomy" id="237069"/>
    <lineage>
        <taxon>Bacteria</taxon>
        <taxon>Bacillati</taxon>
        <taxon>Bacillota</taxon>
        <taxon>Bacilli</taxon>
        <taxon>Bacillales</taxon>
        <taxon>Bacillaceae</taxon>
        <taxon>Tenuibacillus</taxon>
    </lineage>
</organism>
<evidence type="ECO:0000259" key="3">
    <source>
        <dbReference type="Pfam" id="PF13240"/>
    </source>
</evidence>
<evidence type="ECO:0000256" key="2">
    <source>
        <dbReference type="SAM" id="Phobius"/>
    </source>
</evidence>
<accession>A0A1G9YDP6</accession>
<dbReference type="Proteomes" id="UP000199334">
    <property type="component" value="Unassembled WGS sequence"/>
</dbReference>
<dbReference type="STRING" id="237069.SAMN05216498_1356"/>
<evidence type="ECO:0000256" key="1">
    <source>
        <dbReference type="SAM" id="Coils"/>
    </source>
</evidence>
<dbReference type="Gene3D" id="1.25.40.10">
    <property type="entry name" value="Tetratricopeptide repeat domain"/>
    <property type="match status" value="1"/>
</dbReference>
<dbReference type="SUPFAM" id="SSF48452">
    <property type="entry name" value="TPR-like"/>
    <property type="match status" value="1"/>
</dbReference>
<feature type="coiled-coil region" evidence="1">
    <location>
        <begin position="254"/>
        <end position="296"/>
    </location>
</feature>
<dbReference type="AlphaFoldDB" id="A0A1G9YDP6"/>
<dbReference type="EMBL" id="FNIG01000002">
    <property type="protein sequence ID" value="SDN07249.1"/>
    <property type="molecule type" value="Genomic_DNA"/>
</dbReference>
<keyword evidence="2" id="KW-1133">Transmembrane helix</keyword>
<gene>
    <name evidence="4" type="ORF">SAMN05216498_1356</name>
</gene>
<reference evidence="4 5" key="1">
    <citation type="submission" date="2016-10" db="EMBL/GenBank/DDBJ databases">
        <authorList>
            <person name="de Groot N.N."/>
        </authorList>
    </citation>
    <scope>NUCLEOTIDE SEQUENCE [LARGE SCALE GENOMIC DNA]</scope>
    <source>
        <strain evidence="4 5">CGMCC 1.3442</strain>
    </source>
</reference>
<keyword evidence="1" id="KW-0175">Coiled coil</keyword>
<dbReference type="InterPro" id="IPR026870">
    <property type="entry name" value="Zinc_ribbon_dom"/>
</dbReference>
<feature type="transmembrane region" description="Helical" evidence="2">
    <location>
        <begin position="43"/>
        <end position="65"/>
    </location>
</feature>
<sequence length="386" mass="44553">MSYCPKCGAKTYEEEQFCVSCGSQLPDNITERYLDESKGFNKWWFAPISVVIFVLVFAIGIHFYLEHQQNQAVEIYQEGVELANEGQYINAKEKFEQSLDYKSNYQAASTSLTFMDVAIEITQSLESIEPLIEEGSYQQAFKLTHDNESKLSQYNGEVVNQLLTEIVSKRNEIQIAQIQDQLDEDASIDELKMQLWKVESIKTEEANELESQMKERIVNHSFNQASSELSENQFSTALGIVDDALRYIPDNERLQSLKTTIERERIAFETEQQERIEQALNQYEMEQEQNANSAVELVNIEASTNEEGDTVVKGEIKSIATVPIYSISVKYTLHNQDGDQILENETFVFPETLYPEESGEFEYTHFDIEEDVVIDNWEIKWYLEGE</sequence>
<keyword evidence="2" id="KW-0472">Membrane</keyword>
<name>A0A1G9YDP6_9BACI</name>
<dbReference type="RefSeq" id="WP_093855841.1">
    <property type="nucleotide sequence ID" value="NZ_FNIG01000002.1"/>
</dbReference>
<evidence type="ECO:0000313" key="5">
    <source>
        <dbReference type="Proteomes" id="UP000199334"/>
    </source>
</evidence>
<protein>
    <recommendedName>
        <fullName evidence="3">Zinc-ribbon domain-containing protein</fullName>
    </recommendedName>
</protein>
<dbReference type="Pfam" id="PF13240">
    <property type="entry name" value="Zn_Ribbon_1"/>
    <property type="match status" value="1"/>
</dbReference>